<keyword evidence="3 6" id="KW-0812">Transmembrane</keyword>
<keyword evidence="5 6" id="KW-0472">Membrane</keyword>
<feature type="chain" id="PRO_5045022601" evidence="7">
    <location>
        <begin position="25"/>
        <end position="161"/>
    </location>
</feature>
<keyword evidence="4 6" id="KW-1133">Transmembrane helix</keyword>
<dbReference type="Proteomes" id="UP000694871">
    <property type="component" value="Unplaced"/>
</dbReference>
<evidence type="ECO:0000313" key="9">
    <source>
        <dbReference type="RefSeq" id="XP_015271131.1"/>
    </source>
</evidence>
<evidence type="ECO:0000256" key="6">
    <source>
        <dbReference type="SAM" id="Phobius"/>
    </source>
</evidence>
<organism evidence="8 10">
    <name type="scientific">Gekko japonicus</name>
    <name type="common">Schlegel's Japanese gecko</name>
    <dbReference type="NCBI Taxonomy" id="146911"/>
    <lineage>
        <taxon>Eukaryota</taxon>
        <taxon>Metazoa</taxon>
        <taxon>Chordata</taxon>
        <taxon>Craniata</taxon>
        <taxon>Vertebrata</taxon>
        <taxon>Euteleostomi</taxon>
        <taxon>Lepidosauria</taxon>
        <taxon>Squamata</taxon>
        <taxon>Bifurcata</taxon>
        <taxon>Gekkota</taxon>
        <taxon>Gekkonidae</taxon>
        <taxon>Gekkoninae</taxon>
        <taxon>Gekko</taxon>
    </lineage>
</organism>
<protein>
    <submittedName>
        <fullName evidence="9 10">Protein NKG7-like</fullName>
    </submittedName>
</protein>
<sequence length="161" mass="17026">MEGLRIVACFFSFVSLLLLIVALASDYWAVDPDGSSHVGLWRGCAGNTCISYGMRVAGYFHATRAFLFMGMVAGAISCFGLCTSFFRTHIGSISIKVLAVSASFVAGVCSLIAMSTFTGVYNDIMLFAGTGFGWSFGVGWASFPLFLITGGLAYKAISSTP</sequence>
<dbReference type="PANTHER" id="PTHR10671">
    <property type="entry name" value="EPITHELIAL MEMBRANE PROTEIN-RELATED"/>
    <property type="match status" value="1"/>
</dbReference>
<evidence type="ECO:0000256" key="2">
    <source>
        <dbReference type="ARBA" id="ARBA00006864"/>
    </source>
</evidence>
<dbReference type="RefSeq" id="XP_015271131.1">
    <property type="nucleotide sequence ID" value="XM_015415645.1"/>
</dbReference>
<dbReference type="RefSeq" id="XP_015271132.1">
    <property type="nucleotide sequence ID" value="XM_015415646.1"/>
</dbReference>
<evidence type="ECO:0000256" key="3">
    <source>
        <dbReference type="ARBA" id="ARBA00022692"/>
    </source>
</evidence>
<feature type="transmembrane region" description="Helical" evidence="6">
    <location>
        <begin position="65"/>
        <end position="86"/>
    </location>
</feature>
<dbReference type="Pfam" id="PF00822">
    <property type="entry name" value="PMP22_Claudin"/>
    <property type="match status" value="1"/>
</dbReference>
<evidence type="ECO:0000256" key="1">
    <source>
        <dbReference type="ARBA" id="ARBA00004141"/>
    </source>
</evidence>
<gene>
    <name evidence="9 10" type="primary">LOC107114205</name>
</gene>
<dbReference type="PROSITE" id="PS01221">
    <property type="entry name" value="PMP22_1"/>
    <property type="match status" value="1"/>
</dbReference>
<comment type="similarity">
    <text evidence="2">Belongs to the PMP-22/EMP/MP20 family.</text>
</comment>
<feature type="signal peptide" evidence="7">
    <location>
        <begin position="1"/>
        <end position="24"/>
    </location>
</feature>
<evidence type="ECO:0000256" key="7">
    <source>
        <dbReference type="SAM" id="SignalP"/>
    </source>
</evidence>
<dbReference type="PANTHER" id="PTHR10671:SF34">
    <property type="entry name" value="PROTEIN NKG7"/>
    <property type="match status" value="1"/>
</dbReference>
<dbReference type="InterPro" id="IPR004031">
    <property type="entry name" value="PMP22/EMP/MP20/Claudin"/>
</dbReference>
<evidence type="ECO:0000313" key="10">
    <source>
        <dbReference type="RefSeq" id="XP_015271132.1"/>
    </source>
</evidence>
<dbReference type="InterPro" id="IPR050579">
    <property type="entry name" value="PMP-22/EMP/MP20-like"/>
</dbReference>
<keyword evidence="7" id="KW-0732">Signal</keyword>
<dbReference type="GeneID" id="107114205"/>
<evidence type="ECO:0000313" key="8">
    <source>
        <dbReference type="Proteomes" id="UP000694871"/>
    </source>
</evidence>
<proteinExistence type="inferred from homology"/>
<feature type="transmembrane region" description="Helical" evidence="6">
    <location>
        <begin position="98"/>
        <end position="120"/>
    </location>
</feature>
<dbReference type="Gene3D" id="1.20.140.150">
    <property type="match status" value="1"/>
</dbReference>
<comment type="subcellular location">
    <subcellularLocation>
        <location evidence="1">Membrane</location>
        <topology evidence="1">Multi-pass membrane protein</topology>
    </subcellularLocation>
</comment>
<dbReference type="InterPro" id="IPR004032">
    <property type="entry name" value="PMP22_EMP_MP20"/>
</dbReference>
<reference evidence="9 10" key="1">
    <citation type="submission" date="2025-05" db="UniProtKB">
        <authorList>
            <consortium name="RefSeq"/>
        </authorList>
    </citation>
    <scope>IDENTIFICATION</scope>
</reference>
<keyword evidence="8" id="KW-1185">Reference proteome</keyword>
<accession>A0ABM1KBP5</accession>
<feature type="transmembrane region" description="Helical" evidence="6">
    <location>
        <begin position="132"/>
        <end position="154"/>
    </location>
</feature>
<evidence type="ECO:0000256" key="5">
    <source>
        <dbReference type="ARBA" id="ARBA00023136"/>
    </source>
</evidence>
<name>A0ABM1KBP5_GEKJA</name>
<evidence type="ECO:0000256" key="4">
    <source>
        <dbReference type="ARBA" id="ARBA00022989"/>
    </source>
</evidence>